<accession>A0A9P8LBK2</accession>
<dbReference type="EMBL" id="JAGHQM010000632">
    <property type="protein sequence ID" value="KAH0559299.1"/>
    <property type="molecule type" value="Genomic_DNA"/>
</dbReference>
<feature type="region of interest" description="Disordered" evidence="1">
    <location>
        <begin position="1"/>
        <end position="105"/>
    </location>
</feature>
<evidence type="ECO:0000313" key="3">
    <source>
        <dbReference type="Proteomes" id="UP000750711"/>
    </source>
</evidence>
<organism evidence="2 3">
    <name type="scientific">Trichoglossum hirsutum</name>
    <dbReference type="NCBI Taxonomy" id="265104"/>
    <lineage>
        <taxon>Eukaryota</taxon>
        <taxon>Fungi</taxon>
        <taxon>Dikarya</taxon>
        <taxon>Ascomycota</taxon>
        <taxon>Pezizomycotina</taxon>
        <taxon>Geoglossomycetes</taxon>
        <taxon>Geoglossales</taxon>
        <taxon>Geoglossaceae</taxon>
        <taxon>Trichoglossum</taxon>
    </lineage>
</organism>
<feature type="compositionally biased region" description="Polar residues" evidence="1">
    <location>
        <begin position="355"/>
        <end position="377"/>
    </location>
</feature>
<name>A0A9P8LBK2_9PEZI</name>
<feature type="region of interest" description="Disordered" evidence="1">
    <location>
        <begin position="229"/>
        <end position="276"/>
    </location>
</feature>
<feature type="region of interest" description="Disordered" evidence="1">
    <location>
        <begin position="342"/>
        <end position="469"/>
    </location>
</feature>
<comment type="caution">
    <text evidence="2">The sequence shown here is derived from an EMBL/GenBank/DDBJ whole genome shotgun (WGS) entry which is preliminary data.</text>
</comment>
<dbReference type="AlphaFoldDB" id="A0A9P8LBK2"/>
<keyword evidence="3" id="KW-1185">Reference proteome</keyword>
<feature type="compositionally biased region" description="Basic and acidic residues" evidence="1">
    <location>
        <begin position="10"/>
        <end position="31"/>
    </location>
</feature>
<evidence type="ECO:0000256" key="1">
    <source>
        <dbReference type="SAM" id="MobiDB-lite"/>
    </source>
</evidence>
<proteinExistence type="predicted"/>
<feature type="compositionally biased region" description="Basic and acidic residues" evidence="1">
    <location>
        <begin position="388"/>
        <end position="398"/>
    </location>
</feature>
<evidence type="ECO:0000313" key="2">
    <source>
        <dbReference type="EMBL" id="KAH0559299.1"/>
    </source>
</evidence>
<sequence>MSDEGSSNHNTEEKFPDSETRVGGHDKEQARHFAAPGVQTTQEVPPSGNGHGEDMYLSSPTSAIFGEEPDPMHEQRQGLAAQVAQAPRTPNRGSPNIGRKRSQNPALLRAAVTPGHSAKMAQIFHHAQITLRNDLQPSGSILGHPKKSKLPVLQRRAAGKSVACNVEGGNVGQAITAAGCTSESMATKTKQYISLEDAEASSRATTNEINPGDLTLNFLTSNSIRRRGLRVPIGGNTGMKPQKRSVSDEPADSTRDRVVADESTPPELGATTPGFGIWDDGDDSELFYARRPVALPTSMASKEVFGPRVDRSNVDKWLEDVLSASPRRKWRVPAIPGLDGDLRGRFSTKEADQGISRSISQAHETVQYLSDGETSPPDTDMEPEDSDKENQSPSDKRIASRYFGPQPEGPLQLRNSATPHKSRIPTLGEEQKFTPEPPFRLTHQATPRGYFLESPRRRKKTTKGAAVAPVPLPETEEVVKLSPDVDPYRKANRPRRHRCASYYDEDILTSPGKKGVLTESNMSRKLTRAMAFCEEAEDYEFTGVDARK</sequence>
<feature type="compositionally biased region" description="Basic and acidic residues" evidence="1">
    <location>
        <begin position="342"/>
        <end position="352"/>
    </location>
</feature>
<gene>
    <name evidence="2" type="ORF">GP486_004182</name>
</gene>
<reference evidence="2" key="1">
    <citation type="submission" date="2021-03" db="EMBL/GenBank/DDBJ databases">
        <title>Comparative genomics and phylogenomic investigation of the class Geoglossomycetes provide insights into ecological specialization and systematics.</title>
        <authorList>
            <person name="Melie T."/>
            <person name="Pirro S."/>
            <person name="Miller A.N."/>
            <person name="Quandt A."/>
        </authorList>
    </citation>
    <scope>NUCLEOTIDE SEQUENCE</scope>
    <source>
        <strain evidence="2">CAQ_001_2017</strain>
    </source>
</reference>
<dbReference type="Proteomes" id="UP000750711">
    <property type="component" value="Unassembled WGS sequence"/>
</dbReference>
<protein>
    <submittedName>
        <fullName evidence="2">Uncharacterized protein</fullName>
    </submittedName>
</protein>